<accession>A0ABS4WVK8</accession>
<dbReference type="PROSITE" id="PS50109">
    <property type="entry name" value="HIS_KIN"/>
    <property type="match status" value="1"/>
</dbReference>
<dbReference type="InterPro" id="IPR050428">
    <property type="entry name" value="TCS_sensor_his_kinase"/>
</dbReference>
<dbReference type="InterPro" id="IPR003594">
    <property type="entry name" value="HATPase_dom"/>
</dbReference>
<evidence type="ECO:0000256" key="5">
    <source>
        <dbReference type="ARBA" id="ARBA00022679"/>
    </source>
</evidence>
<dbReference type="CDD" id="cd06225">
    <property type="entry name" value="HAMP"/>
    <property type="match status" value="1"/>
</dbReference>
<dbReference type="InterPro" id="IPR003661">
    <property type="entry name" value="HisK_dim/P_dom"/>
</dbReference>
<feature type="transmembrane region" description="Helical" evidence="11">
    <location>
        <begin position="12"/>
        <end position="41"/>
    </location>
</feature>
<dbReference type="InterPro" id="IPR003660">
    <property type="entry name" value="HAMP_dom"/>
</dbReference>
<dbReference type="InterPro" id="IPR036097">
    <property type="entry name" value="HisK_dim/P_sf"/>
</dbReference>
<proteinExistence type="predicted"/>
<dbReference type="Gene3D" id="3.30.565.10">
    <property type="entry name" value="Histidine kinase-like ATPase, C-terminal domain"/>
    <property type="match status" value="1"/>
</dbReference>
<keyword evidence="4" id="KW-0597">Phosphoprotein</keyword>
<keyword evidence="10 11" id="KW-0472">Membrane</keyword>
<evidence type="ECO:0000256" key="10">
    <source>
        <dbReference type="ARBA" id="ARBA00023136"/>
    </source>
</evidence>
<dbReference type="InterPro" id="IPR036890">
    <property type="entry name" value="HATPase_C_sf"/>
</dbReference>
<dbReference type="InterPro" id="IPR005467">
    <property type="entry name" value="His_kinase_dom"/>
</dbReference>
<dbReference type="EMBL" id="JAGIOD010000001">
    <property type="protein sequence ID" value="MBP2380234.1"/>
    <property type="molecule type" value="Genomic_DNA"/>
</dbReference>
<comment type="catalytic activity">
    <reaction evidence="1">
        <text>ATP + protein L-histidine = ADP + protein N-phospho-L-histidine.</text>
        <dbReference type="EC" id="2.7.13.3"/>
    </reaction>
</comment>
<evidence type="ECO:0000256" key="11">
    <source>
        <dbReference type="SAM" id="Phobius"/>
    </source>
</evidence>
<reference evidence="14 15" key="1">
    <citation type="submission" date="2021-03" db="EMBL/GenBank/DDBJ databases">
        <title>Sequencing the genomes of 1000 actinobacteria strains.</title>
        <authorList>
            <person name="Klenk H.-P."/>
        </authorList>
    </citation>
    <scope>NUCLEOTIDE SEQUENCE [LARGE SCALE GENOMIC DNA]</scope>
    <source>
        <strain evidence="14 15">DSM 14566</strain>
    </source>
</reference>
<dbReference type="CDD" id="cd00082">
    <property type="entry name" value="HisKA"/>
    <property type="match status" value="1"/>
</dbReference>
<dbReference type="Gene3D" id="6.10.340.10">
    <property type="match status" value="1"/>
</dbReference>
<dbReference type="SMART" id="SM00387">
    <property type="entry name" value="HATPase_c"/>
    <property type="match status" value="1"/>
</dbReference>
<comment type="caution">
    <text evidence="14">The sequence shown here is derived from an EMBL/GenBank/DDBJ whole genome shotgun (WGS) entry which is preliminary data.</text>
</comment>
<keyword evidence="15" id="KW-1185">Reference proteome</keyword>
<dbReference type="PRINTS" id="PR00344">
    <property type="entry name" value="BCTRLSENSOR"/>
</dbReference>
<evidence type="ECO:0000256" key="9">
    <source>
        <dbReference type="ARBA" id="ARBA00023012"/>
    </source>
</evidence>
<dbReference type="PANTHER" id="PTHR45436">
    <property type="entry name" value="SENSOR HISTIDINE KINASE YKOH"/>
    <property type="match status" value="1"/>
</dbReference>
<comment type="subcellular location">
    <subcellularLocation>
        <location evidence="2">Cell membrane</location>
    </subcellularLocation>
</comment>
<evidence type="ECO:0000256" key="2">
    <source>
        <dbReference type="ARBA" id="ARBA00004236"/>
    </source>
</evidence>
<evidence type="ECO:0000256" key="7">
    <source>
        <dbReference type="ARBA" id="ARBA00022777"/>
    </source>
</evidence>
<dbReference type="CDD" id="cd00075">
    <property type="entry name" value="HATPase"/>
    <property type="match status" value="1"/>
</dbReference>
<protein>
    <recommendedName>
        <fullName evidence="3">histidine kinase</fullName>
        <ecNumber evidence="3">2.7.13.3</ecNumber>
    </recommendedName>
</protein>
<dbReference type="Gene3D" id="1.10.287.130">
    <property type="match status" value="1"/>
</dbReference>
<dbReference type="RefSeq" id="WP_209897960.1">
    <property type="nucleotide sequence ID" value="NZ_BAAAJW010000006.1"/>
</dbReference>
<evidence type="ECO:0000256" key="4">
    <source>
        <dbReference type="ARBA" id="ARBA00022553"/>
    </source>
</evidence>
<dbReference type="Pfam" id="PF00672">
    <property type="entry name" value="HAMP"/>
    <property type="match status" value="1"/>
</dbReference>
<keyword evidence="6 11" id="KW-0812">Transmembrane</keyword>
<dbReference type="InterPro" id="IPR004358">
    <property type="entry name" value="Sig_transdc_His_kin-like_C"/>
</dbReference>
<dbReference type="SMART" id="SM00304">
    <property type="entry name" value="HAMP"/>
    <property type="match status" value="1"/>
</dbReference>
<dbReference type="SMART" id="SM00388">
    <property type="entry name" value="HisKA"/>
    <property type="match status" value="1"/>
</dbReference>
<feature type="transmembrane region" description="Helical" evidence="11">
    <location>
        <begin position="61"/>
        <end position="85"/>
    </location>
</feature>
<name>A0ABS4WVK8_9MICO</name>
<evidence type="ECO:0000259" key="12">
    <source>
        <dbReference type="PROSITE" id="PS50109"/>
    </source>
</evidence>
<feature type="domain" description="Histidine kinase" evidence="12">
    <location>
        <begin position="147"/>
        <end position="362"/>
    </location>
</feature>
<dbReference type="EC" id="2.7.13.3" evidence="3"/>
<evidence type="ECO:0000259" key="13">
    <source>
        <dbReference type="PROSITE" id="PS50885"/>
    </source>
</evidence>
<evidence type="ECO:0000256" key="3">
    <source>
        <dbReference type="ARBA" id="ARBA00012438"/>
    </source>
</evidence>
<organism evidence="14 15">
    <name type="scientific">Brachybacterium sacelli</name>
    <dbReference type="NCBI Taxonomy" id="173364"/>
    <lineage>
        <taxon>Bacteria</taxon>
        <taxon>Bacillati</taxon>
        <taxon>Actinomycetota</taxon>
        <taxon>Actinomycetes</taxon>
        <taxon>Micrococcales</taxon>
        <taxon>Dermabacteraceae</taxon>
        <taxon>Brachybacterium</taxon>
    </lineage>
</organism>
<keyword evidence="9" id="KW-0902">Two-component regulatory system</keyword>
<keyword evidence="5 14" id="KW-0808">Transferase</keyword>
<dbReference type="PANTHER" id="PTHR45436:SF5">
    <property type="entry name" value="SENSOR HISTIDINE KINASE TRCS"/>
    <property type="match status" value="1"/>
</dbReference>
<dbReference type="SUPFAM" id="SSF55874">
    <property type="entry name" value="ATPase domain of HSP90 chaperone/DNA topoisomerase II/histidine kinase"/>
    <property type="match status" value="1"/>
</dbReference>
<feature type="domain" description="HAMP" evidence="13">
    <location>
        <begin position="86"/>
        <end position="139"/>
    </location>
</feature>
<evidence type="ECO:0000256" key="8">
    <source>
        <dbReference type="ARBA" id="ARBA00022989"/>
    </source>
</evidence>
<dbReference type="PROSITE" id="PS50885">
    <property type="entry name" value="HAMP"/>
    <property type="match status" value="1"/>
</dbReference>
<keyword evidence="7 14" id="KW-0418">Kinase</keyword>
<keyword evidence="8 11" id="KW-1133">Transmembrane helix</keyword>
<dbReference type="Pfam" id="PF00512">
    <property type="entry name" value="HisKA"/>
    <property type="match status" value="1"/>
</dbReference>
<dbReference type="GO" id="GO:0004673">
    <property type="term" value="F:protein histidine kinase activity"/>
    <property type="evidence" value="ECO:0007669"/>
    <property type="project" value="UniProtKB-EC"/>
</dbReference>
<dbReference type="Proteomes" id="UP001519290">
    <property type="component" value="Unassembled WGS sequence"/>
</dbReference>
<sequence>MTRPPGPSVRTRLALSYALFLMLAGALLLAVVWVFLLRYVPDSAITTRGGFVPNRSDLVRAFAPAAAAAMVFLLVFGLVGGWFLAGRMLVPLERIGEAARAAADGSLSHRVRMPGWQDEFREVADTFDVMLERLEDHVAQQRRFAANASHELRTPLATSQTLLEVARSDPNGTDRELVERLHAVNARAIAVTEALLLLSRADARSFDPETVDLSLLAEEAAEQLLEMAERRGITLEVTGVPAEVHGSPALLSRLVENLIQNAIVHNSGDGGWVVVRLSSGPRGSTLEVENTGEVISPALVRTLAEPFRRGTDRLREHRGDHVGAGLGLAIVRSIVAAHDGTLDLRPRTAGGLIATVRLPRTG</sequence>
<evidence type="ECO:0000313" key="14">
    <source>
        <dbReference type="EMBL" id="MBP2380234.1"/>
    </source>
</evidence>
<evidence type="ECO:0000256" key="6">
    <source>
        <dbReference type="ARBA" id="ARBA00022692"/>
    </source>
</evidence>
<evidence type="ECO:0000313" key="15">
    <source>
        <dbReference type="Proteomes" id="UP001519290"/>
    </source>
</evidence>
<dbReference type="SUPFAM" id="SSF47384">
    <property type="entry name" value="Homodimeric domain of signal transducing histidine kinase"/>
    <property type="match status" value="1"/>
</dbReference>
<dbReference type="SUPFAM" id="SSF158472">
    <property type="entry name" value="HAMP domain-like"/>
    <property type="match status" value="1"/>
</dbReference>
<evidence type="ECO:0000256" key="1">
    <source>
        <dbReference type="ARBA" id="ARBA00000085"/>
    </source>
</evidence>
<dbReference type="Pfam" id="PF02518">
    <property type="entry name" value="HATPase_c"/>
    <property type="match status" value="1"/>
</dbReference>
<gene>
    <name evidence="14" type="ORF">JOF43_000191</name>
</gene>